<keyword evidence="3" id="KW-1185">Reference proteome</keyword>
<reference evidence="2 3" key="2">
    <citation type="submission" date="2024-02" db="EMBL/GenBank/DDBJ databases">
        <title>The Genome Sequence of Enterococcus diestrammenae JM9A.</title>
        <authorList>
            <person name="Earl A."/>
            <person name="Manson A."/>
            <person name="Gilmore M."/>
            <person name="Sanders J."/>
            <person name="Shea T."/>
            <person name="Howe W."/>
            <person name="Livny J."/>
            <person name="Cuomo C."/>
            <person name="Neafsey D."/>
            <person name="Birren B."/>
        </authorList>
    </citation>
    <scope>NUCLEOTIDE SEQUENCE [LARGE SCALE GENOMIC DNA]</scope>
    <source>
        <strain evidence="2 3">JM9A</strain>
    </source>
</reference>
<keyword evidence="1" id="KW-0812">Transmembrane</keyword>
<feature type="transmembrane region" description="Helical" evidence="1">
    <location>
        <begin position="7"/>
        <end position="31"/>
    </location>
</feature>
<evidence type="ECO:0000313" key="2">
    <source>
        <dbReference type="EMBL" id="MEO1782953.1"/>
    </source>
</evidence>
<accession>A0ABV0F4F3</accession>
<protein>
    <submittedName>
        <fullName evidence="2">Uncharacterized protein</fullName>
    </submittedName>
</protein>
<proteinExistence type="predicted"/>
<comment type="caution">
    <text evidence="2">The sequence shown here is derived from an EMBL/GenBank/DDBJ whole genome shotgun (WGS) entry which is preliminary data.</text>
</comment>
<dbReference type="EMBL" id="MAEI02000001">
    <property type="protein sequence ID" value="MEO1782953.1"/>
    <property type="molecule type" value="Genomic_DNA"/>
</dbReference>
<dbReference type="Proteomes" id="UP001429357">
    <property type="component" value="Unassembled WGS sequence"/>
</dbReference>
<evidence type="ECO:0000256" key="1">
    <source>
        <dbReference type="SAM" id="Phobius"/>
    </source>
</evidence>
<evidence type="ECO:0000313" key="3">
    <source>
        <dbReference type="Proteomes" id="UP001429357"/>
    </source>
</evidence>
<sequence length="40" mass="4628">MFRKQNSFWLGFLLFIISSTVLLVGFLYLVLKVMGVSFLV</sequence>
<keyword evidence="1" id="KW-1133">Transmembrane helix</keyword>
<name>A0ABV0F4F3_9ENTE</name>
<reference evidence="3" key="1">
    <citation type="submission" date="2016-06" db="EMBL/GenBank/DDBJ databases">
        <title>Four novel species of enterococci isolated from chicken manure.</title>
        <authorList>
            <person name="Van Tyne D."/>
        </authorList>
    </citation>
    <scope>NUCLEOTIDE SEQUENCE [LARGE SCALE GENOMIC DNA]</scope>
    <source>
        <strain evidence="3">JM9A</strain>
    </source>
</reference>
<gene>
    <name evidence="2" type="ORF">BAU18_002570</name>
</gene>
<keyword evidence="1" id="KW-0472">Membrane</keyword>
<organism evidence="2 3">
    <name type="scientific">Enterococcus diestrammenae</name>
    <dbReference type="NCBI Taxonomy" id="1155073"/>
    <lineage>
        <taxon>Bacteria</taxon>
        <taxon>Bacillati</taxon>
        <taxon>Bacillota</taxon>
        <taxon>Bacilli</taxon>
        <taxon>Lactobacillales</taxon>
        <taxon>Enterococcaceae</taxon>
        <taxon>Enterococcus</taxon>
    </lineage>
</organism>